<dbReference type="EMBL" id="LAZR01004557">
    <property type="protein sequence ID" value="KKN07553.1"/>
    <property type="molecule type" value="Genomic_DNA"/>
</dbReference>
<accession>A0A0F9QQK7</accession>
<organism evidence="1">
    <name type="scientific">marine sediment metagenome</name>
    <dbReference type="NCBI Taxonomy" id="412755"/>
    <lineage>
        <taxon>unclassified sequences</taxon>
        <taxon>metagenomes</taxon>
        <taxon>ecological metagenomes</taxon>
    </lineage>
</organism>
<protein>
    <recommendedName>
        <fullName evidence="2">YopX protein domain-containing protein</fullName>
    </recommendedName>
</protein>
<comment type="caution">
    <text evidence="1">The sequence shown here is derived from an EMBL/GenBank/DDBJ whole genome shotgun (WGS) entry which is preliminary data.</text>
</comment>
<reference evidence="1" key="1">
    <citation type="journal article" date="2015" name="Nature">
        <title>Complex archaea that bridge the gap between prokaryotes and eukaryotes.</title>
        <authorList>
            <person name="Spang A."/>
            <person name="Saw J.H."/>
            <person name="Jorgensen S.L."/>
            <person name="Zaremba-Niedzwiedzka K."/>
            <person name="Martijn J."/>
            <person name="Lind A.E."/>
            <person name="van Eijk R."/>
            <person name="Schleper C."/>
            <person name="Guy L."/>
            <person name="Ettema T.J."/>
        </authorList>
    </citation>
    <scope>NUCLEOTIDE SEQUENCE</scope>
</reference>
<dbReference type="AlphaFoldDB" id="A0A0F9QQK7"/>
<proteinExistence type="predicted"/>
<name>A0A0F9QQK7_9ZZZZ</name>
<evidence type="ECO:0000313" key="1">
    <source>
        <dbReference type="EMBL" id="KKN07553.1"/>
    </source>
</evidence>
<sequence>MNEHRFKLKKDGKAVGYERYVYCDQREGYLKGKSLVPQHSKDGNNWEYLFFYAWELRTRPKGYWFDAQLDIDVYIEHDEKCCFVTLDKNGKDVFAGDGLLSKDGLRKYKVTWDERRCRWWLCGIDKAWAVNEPIWEEYELIEDKKDE</sequence>
<dbReference type="SUPFAM" id="SSF159006">
    <property type="entry name" value="YopX-like"/>
    <property type="match status" value="1"/>
</dbReference>
<evidence type="ECO:0008006" key="2">
    <source>
        <dbReference type="Google" id="ProtNLM"/>
    </source>
</evidence>
<gene>
    <name evidence="1" type="ORF">LCGC14_1065740</name>
</gene>